<accession>A0A8T3AKD5</accession>
<name>A0A8T3AKD5_DENNO</name>
<dbReference type="Proteomes" id="UP000829196">
    <property type="component" value="Unassembled WGS sequence"/>
</dbReference>
<feature type="region of interest" description="Disordered" evidence="1">
    <location>
        <begin position="1"/>
        <end position="24"/>
    </location>
</feature>
<dbReference type="AlphaFoldDB" id="A0A8T3AKD5"/>
<dbReference type="EMBL" id="JAGYWB010000016">
    <property type="protein sequence ID" value="KAI0496986.1"/>
    <property type="molecule type" value="Genomic_DNA"/>
</dbReference>
<organism evidence="2 3">
    <name type="scientific">Dendrobium nobile</name>
    <name type="common">Orchid</name>
    <dbReference type="NCBI Taxonomy" id="94219"/>
    <lineage>
        <taxon>Eukaryota</taxon>
        <taxon>Viridiplantae</taxon>
        <taxon>Streptophyta</taxon>
        <taxon>Embryophyta</taxon>
        <taxon>Tracheophyta</taxon>
        <taxon>Spermatophyta</taxon>
        <taxon>Magnoliopsida</taxon>
        <taxon>Liliopsida</taxon>
        <taxon>Asparagales</taxon>
        <taxon>Orchidaceae</taxon>
        <taxon>Epidendroideae</taxon>
        <taxon>Malaxideae</taxon>
        <taxon>Dendrobiinae</taxon>
        <taxon>Dendrobium</taxon>
    </lineage>
</organism>
<comment type="caution">
    <text evidence="2">The sequence shown here is derived from an EMBL/GenBank/DDBJ whole genome shotgun (WGS) entry which is preliminary data.</text>
</comment>
<protein>
    <submittedName>
        <fullName evidence="2">Uncharacterized protein</fullName>
    </submittedName>
</protein>
<proteinExistence type="predicted"/>
<sequence length="70" mass="7776">MGDRPTPRAKSTRGKLWKEEDDSGKGLLAPQVSNCSWLVQPKEEGSLLLPSCQLISQVGLRPILLCWPIF</sequence>
<reference evidence="2" key="1">
    <citation type="journal article" date="2022" name="Front. Genet.">
        <title>Chromosome-Scale Assembly of the Dendrobium nobile Genome Provides Insights Into the Molecular Mechanism of the Biosynthesis of the Medicinal Active Ingredient of Dendrobium.</title>
        <authorList>
            <person name="Xu Q."/>
            <person name="Niu S.-C."/>
            <person name="Li K.-L."/>
            <person name="Zheng P.-J."/>
            <person name="Zhang X.-J."/>
            <person name="Jia Y."/>
            <person name="Liu Y."/>
            <person name="Niu Y.-X."/>
            <person name="Yu L.-H."/>
            <person name="Chen D.-F."/>
            <person name="Zhang G.-Q."/>
        </authorList>
    </citation>
    <scope>NUCLEOTIDE SEQUENCE</scope>
    <source>
        <tissue evidence="2">Leaf</tissue>
    </source>
</reference>
<evidence type="ECO:0000313" key="3">
    <source>
        <dbReference type="Proteomes" id="UP000829196"/>
    </source>
</evidence>
<evidence type="ECO:0000256" key="1">
    <source>
        <dbReference type="SAM" id="MobiDB-lite"/>
    </source>
</evidence>
<gene>
    <name evidence="2" type="ORF">KFK09_023312</name>
</gene>
<keyword evidence="3" id="KW-1185">Reference proteome</keyword>
<evidence type="ECO:0000313" key="2">
    <source>
        <dbReference type="EMBL" id="KAI0496986.1"/>
    </source>
</evidence>